<dbReference type="Proteomes" id="UP001283366">
    <property type="component" value="Unassembled WGS sequence"/>
</dbReference>
<dbReference type="Pfam" id="PF08907">
    <property type="entry name" value="DUF1853"/>
    <property type="match status" value="1"/>
</dbReference>
<evidence type="ECO:0000313" key="1">
    <source>
        <dbReference type="EMBL" id="MDW6001485.1"/>
    </source>
</evidence>
<dbReference type="EMBL" id="FXXI01000002">
    <property type="protein sequence ID" value="SMS00492.1"/>
    <property type="molecule type" value="Genomic_DNA"/>
</dbReference>
<reference evidence="2 3" key="1">
    <citation type="submission" date="2017-05" db="EMBL/GenBank/DDBJ databases">
        <authorList>
            <person name="Song R."/>
            <person name="Chenine A.L."/>
            <person name="Ruprecht R.M."/>
        </authorList>
    </citation>
    <scope>NUCLEOTIDE SEQUENCE [LARGE SCALE GENOMIC DNA]</scope>
    <source>
        <strain evidence="2 3">CECT 7927</strain>
    </source>
</reference>
<dbReference type="InterPro" id="IPR015003">
    <property type="entry name" value="DUF1853"/>
</dbReference>
<reference evidence="1 4" key="2">
    <citation type="submission" date="2023-11" db="EMBL/GenBank/DDBJ databases">
        <title>Plant-associative lifestyle of Vibrio porteresiae and its evolutionary dynamics.</title>
        <authorList>
            <person name="Rameshkumar N."/>
            <person name="Kirti K."/>
        </authorList>
    </citation>
    <scope>NUCLEOTIDE SEQUENCE [LARGE SCALE GENOMIC DNA]</scope>
    <source>
        <strain evidence="1 4">MSSRF38</strain>
    </source>
</reference>
<accession>A0A1Y6IVG6</accession>
<organism evidence="2 3">
    <name type="scientific">Vibrio mangrovi</name>
    <dbReference type="NCBI Taxonomy" id="474394"/>
    <lineage>
        <taxon>Bacteria</taxon>
        <taxon>Pseudomonadati</taxon>
        <taxon>Pseudomonadota</taxon>
        <taxon>Gammaproteobacteria</taxon>
        <taxon>Vibrionales</taxon>
        <taxon>Vibrionaceae</taxon>
        <taxon>Vibrio</taxon>
    </lineage>
</organism>
<gene>
    <name evidence="1" type="ORF">SBX37_00985</name>
    <name evidence="2" type="ORF">VIM7927_01758</name>
</gene>
<protein>
    <submittedName>
        <fullName evidence="1">DUF1853 family protein</fullName>
    </submittedName>
</protein>
<evidence type="ECO:0000313" key="4">
    <source>
        <dbReference type="Proteomes" id="UP001283366"/>
    </source>
</evidence>
<dbReference type="Proteomes" id="UP000196125">
    <property type="component" value="Unassembled WGS sequence"/>
</dbReference>
<evidence type="ECO:0000313" key="3">
    <source>
        <dbReference type="Proteomes" id="UP000196125"/>
    </source>
</evidence>
<keyword evidence="4" id="KW-1185">Reference proteome</keyword>
<dbReference type="OrthoDB" id="378654at2"/>
<proteinExistence type="predicted"/>
<dbReference type="RefSeq" id="WP_087480745.1">
    <property type="nucleotide sequence ID" value="NZ_AP024883.1"/>
</dbReference>
<dbReference type="AlphaFoldDB" id="A0A1Y6IVG6"/>
<dbReference type="EMBL" id="JAWRCO010000001">
    <property type="protein sequence ID" value="MDW6001485.1"/>
    <property type="molecule type" value="Genomic_DNA"/>
</dbReference>
<sequence>MDLTSIAQWVSNSPGLFLADPPIESHAPFSVTSDVSLSENPNQRLGLLYQSICSALFTSSPMYTLTAEEVQITDNGKTLGAIDFIAKNQQTSQQEHWEVAVKFYLLHHGYWFGPNAKDRLDIKLRHMLTHQLPLSAHPTVLQQYPQWQVTSHHLLMQGRLYINPYADEPIPRDCLGHLLNQTQIQGRWCYHSQFHQINEPLYSLERHQWMTGRTETNLRYESGSGRAVHCQSENGVFWFIVPDNWPE</sequence>
<name>A0A1Y6IVG6_9VIBR</name>
<evidence type="ECO:0000313" key="2">
    <source>
        <dbReference type="EMBL" id="SMS00492.1"/>
    </source>
</evidence>